<reference evidence="5" key="1">
    <citation type="submission" date="2015-01" db="EMBL/GenBank/DDBJ databases">
        <title>The Genome Sequence of Cladophialophora bantiana CBS 173.52.</title>
        <authorList>
            <consortium name="The Broad Institute Genomics Platform"/>
            <person name="Cuomo C."/>
            <person name="de Hoog S."/>
            <person name="Gorbushina A."/>
            <person name="Stielow B."/>
            <person name="Teixiera M."/>
            <person name="Abouelleil A."/>
            <person name="Chapman S.B."/>
            <person name="Priest M."/>
            <person name="Young S.K."/>
            <person name="Wortman J."/>
            <person name="Nusbaum C."/>
            <person name="Birren B."/>
        </authorList>
    </citation>
    <scope>NUCLEOTIDE SEQUENCE [LARGE SCALE GENOMIC DNA]</scope>
    <source>
        <strain evidence="5">CBS 173.52</strain>
    </source>
</reference>
<dbReference type="InterPro" id="IPR013320">
    <property type="entry name" value="ConA-like_dom_sf"/>
</dbReference>
<keyword evidence="2" id="KW-0732">Signal</keyword>
<dbReference type="InterPro" id="IPR050546">
    <property type="entry name" value="Glycosyl_Hydrlase_16"/>
</dbReference>
<feature type="compositionally biased region" description="Low complexity" evidence="1">
    <location>
        <begin position="413"/>
        <end position="434"/>
    </location>
</feature>
<dbReference type="PANTHER" id="PTHR10963:SF68">
    <property type="entry name" value="GLYCOSIDASE CRH1-RELATED"/>
    <property type="match status" value="1"/>
</dbReference>
<sequence>MTSSPLFAIALAIFATFLRLVSGDSSSACNPLNGPCPAIPGLATGEYFMDFTQQTTTPSDWILADYATVGYGPNGANFTFAKRYDAPYIWTRFYLLFGRIEVVVRAAPGAGIITSSVMMSDDLDEIDWEWSGNNFAGSSGAVQTNYFGKGQVGNSDRGSQPVVDDPEHKFHTYSLDWQPDKLVWSIDDVAVRTLENNGATTGSYQYPQTPSRLHLGLWCSGDPSTPYGTVYWGGGYTNFSAAPFSAYVKSVKITTNNVCSSWQYPSPFDGTYQSVQCTNQTIALPCTYTVVAGDDGSKIAKNLTVNFDTLKGANPGVNWDQLLIGQVLNVPGGTCQISTMTSTSVTSSVSFSSSMTSSATFSSTASFTSNLTSWTSASSLYTSPSSSSLTSSSTTTSAFSSLASSSPTALSTAQPSYSSMPSSASTTASGTTSAQPNSNSTPAVMATSTSALITVTSTTGTSSFTTLCTTAGVDSTATAAATTSSAPSQSTNSYTVVAGDYGWAIANALGCSWDDLNAANPGVNWDNLQIGQTLNVPTQTTSYSTSTASSSSGPAVTSDSTSGGQWTSSTSAAASDSASVAPSGPVTTSTPVTPSGSTGISASVAPSGSTNTSGCGSGQPCGGQVGNQSSSSQPALASSAVPTSTSVSTSPTVSSSASAAYASGTTPSGAAGTSPTSPVSSTSASAGPETSPVSQLTSSQPVTRSNAVNPVTPTPSSLSKMICNQDNCLRNLIDPRYSSTMRNFCSSYTTKASNTAPLPTFLAGCSADARRVSSACSCLITSFGTGTATSGTPAMTGPPLRAGSPSWKQTPSWKLKRSPLRWNRPAL</sequence>
<dbReference type="PANTHER" id="PTHR10963">
    <property type="entry name" value="GLYCOSYL HYDROLASE-RELATED"/>
    <property type="match status" value="1"/>
</dbReference>
<feature type="compositionally biased region" description="Low complexity" evidence="1">
    <location>
        <begin position="626"/>
        <end position="688"/>
    </location>
</feature>
<dbReference type="PROSITE" id="PS51762">
    <property type="entry name" value="GH16_2"/>
    <property type="match status" value="1"/>
</dbReference>
<dbReference type="InterPro" id="IPR036779">
    <property type="entry name" value="LysM_dom_sf"/>
</dbReference>
<dbReference type="Gene3D" id="3.10.350.10">
    <property type="entry name" value="LysM domain"/>
    <property type="match status" value="2"/>
</dbReference>
<evidence type="ECO:0008006" key="7">
    <source>
        <dbReference type="Google" id="ProtNLM"/>
    </source>
</evidence>
<dbReference type="Pfam" id="PF00722">
    <property type="entry name" value="Glyco_hydro_16"/>
    <property type="match status" value="1"/>
</dbReference>
<dbReference type="GO" id="GO:0016757">
    <property type="term" value="F:glycosyltransferase activity"/>
    <property type="evidence" value="ECO:0007669"/>
    <property type="project" value="TreeGrafter"/>
</dbReference>
<accession>A0A0D2HHR7</accession>
<feature type="domain" description="GH16" evidence="3">
    <location>
        <begin position="23"/>
        <end position="241"/>
    </location>
</feature>
<dbReference type="InterPro" id="IPR018392">
    <property type="entry name" value="LysM"/>
</dbReference>
<dbReference type="CDD" id="cd00118">
    <property type="entry name" value="LysM"/>
    <property type="match status" value="2"/>
</dbReference>
<dbReference type="SUPFAM" id="SSF49899">
    <property type="entry name" value="Concanavalin A-like lectins/glucanases"/>
    <property type="match status" value="1"/>
</dbReference>
<protein>
    <recommendedName>
        <fullName evidence="7">GH16 domain-containing protein</fullName>
    </recommendedName>
</protein>
<organism evidence="5 6">
    <name type="scientific">Cladophialophora bantiana (strain ATCC 10958 / CBS 173.52 / CDC B-1940 / NIH 8579)</name>
    <name type="common">Xylohypha bantiana</name>
    <dbReference type="NCBI Taxonomy" id="1442370"/>
    <lineage>
        <taxon>Eukaryota</taxon>
        <taxon>Fungi</taxon>
        <taxon>Dikarya</taxon>
        <taxon>Ascomycota</taxon>
        <taxon>Pezizomycotina</taxon>
        <taxon>Eurotiomycetes</taxon>
        <taxon>Chaetothyriomycetidae</taxon>
        <taxon>Chaetothyriales</taxon>
        <taxon>Herpotrichiellaceae</taxon>
        <taxon>Cladophialophora</taxon>
    </lineage>
</organism>
<feature type="region of interest" description="Disordered" evidence="1">
    <location>
        <begin position="539"/>
        <end position="720"/>
    </location>
</feature>
<feature type="region of interest" description="Disordered" evidence="1">
    <location>
        <begin position="789"/>
        <end position="814"/>
    </location>
</feature>
<dbReference type="Gene3D" id="2.60.120.200">
    <property type="match status" value="1"/>
</dbReference>
<evidence type="ECO:0000313" key="6">
    <source>
        <dbReference type="Proteomes" id="UP000053789"/>
    </source>
</evidence>
<feature type="compositionally biased region" description="Low complexity" evidence="1">
    <location>
        <begin position="539"/>
        <end position="599"/>
    </location>
</feature>
<evidence type="ECO:0000256" key="2">
    <source>
        <dbReference type="SAM" id="SignalP"/>
    </source>
</evidence>
<feature type="signal peptide" evidence="2">
    <location>
        <begin position="1"/>
        <end position="23"/>
    </location>
</feature>
<proteinExistence type="predicted"/>
<feature type="compositionally biased region" description="Gly residues" evidence="1">
    <location>
        <begin position="615"/>
        <end position="625"/>
    </location>
</feature>
<dbReference type="GO" id="GO:0004553">
    <property type="term" value="F:hydrolase activity, hydrolyzing O-glycosyl compounds"/>
    <property type="evidence" value="ECO:0007669"/>
    <property type="project" value="InterPro"/>
</dbReference>
<evidence type="ECO:0000259" key="4">
    <source>
        <dbReference type="PROSITE" id="PS51782"/>
    </source>
</evidence>
<dbReference type="PROSITE" id="PS51782">
    <property type="entry name" value="LYSM"/>
    <property type="match status" value="2"/>
</dbReference>
<dbReference type="Pfam" id="PF01476">
    <property type="entry name" value="LysM"/>
    <property type="match status" value="2"/>
</dbReference>
<feature type="region of interest" description="Disordered" evidence="1">
    <location>
        <begin position="413"/>
        <end position="443"/>
    </location>
</feature>
<evidence type="ECO:0000313" key="5">
    <source>
        <dbReference type="EMBL" id="KIW90340.1"/>
    </source>
</evidence>
<feature type="domain" description="LysM" evidence="4">
    <location>
        <begin position="492"/>
        <end position="536"/>
    </location>
</feature>
<dbReference type="Proteomes" id="UP000053789">
    <property type="component" value="Unassembled WGS sequence"/>
</dbReference>
<name>A0A0D2HHR7_CLAB1</name>
<dbReference type="GO" id="GO:0009277">
    <property type="term" value="C:fungal-type cell wall"/>
    <property type="evidence" value="ECO:0007669"/>
    <property type="project" value="TreeGrafter"/>
</dbReference>
<dbReference type="EMBL" id="KN846993">
    <property type="protein sequence ID" value="KIW90340.1"/>
    <property type="molecule type" value="Genomic_DNA"/>
</dbReference>
<dbReference type="SMART" id="SM00257">
    <property type="entry name" value="LysM"/>
    <property type="match status" value="2"/>
</dbReference>
<evidence type="ECO:0000259" key="3">
    <source>
        <dbReference type="PROSITE" id="PS51762"/>
    </source>
</evidence>
<dbReference type="AlphaFoldDB" id="A0A0D2HHR7"/>
<dbReference type="InterPro" id="IPR000757">
    <property type="entry name" value="Beta-glucanase-like"/>
</dbReference>
<gene>
    <name evidence="5" type="ORF">Z519_08984</name>
</gene>
<dbReference type="GeneID" id="27701912"/>
<dbReference type="RefSeq" id="XP_016617009.1">
    <property type="nucleotide sequence ID" value="XM_016766711.1"/>
</dbReference>
<dbReference type="GO" id="GO:0005975">
    <property type="term" value="P:carbohydrate metabolic process"/>
    <property type="evidence" value="ECO:0007669"/>
    <property type="project" value="InterPro"/>
</dbReference>
<feature type="compositionally biased region" description="Low complexity" evidence="1">
    <location>
        <begin position="789"/>
        <end position="799"/>
    </location>
</feature>
<dbReference type="OrthoDB" id="4781at2759"/>
<dbReference type="GO" id="GO:0031505">
    <property type="term" value="P:fungal-type cell wall organization"/>
    <property type="evidence" value="ECO:0007669"/>
    <property type="project" value="TreeGrafter"/>
</dbReference>
<dbReference type="SUPFAM" id="SSF54106">
    <property type="entry name" value="LysM domain"/>
    <property type="match status" value="2"/>
</dbReference>
<feature type="chain" id="PRO_5002243322" description="GH16 domain-containing protein" evidence="2">
    <location>
        <begin position="24"/>
        <end position="827"/>
    </location>
</feature>
<keyword evidence="6" id="KW-1185">Reference proteome</keyword>
<feature type="compositionally biased region" description="Polar residues" evidence="1">
    <location>
        <begin position="691"/>
        <end position="720"/>
    </location>
</feature>
<evidence type="ECO:0000256" key="1">
    <source>
        <dbReference type="SAM" id="MobiDB-lite"/>
    </source>
</evidence>
<feature type="domain" description="LysM" evidence="4">
    <location>
        <begin position="286"/>
        <end position="330"/>
    </location>
</feature>
<dbReference type="HOGENOM" id="CLU_353743_0_0_1"/>